<evidence type="ECO:0000256" key="5">
    <source>
        <dbReference type="RuleBase" id="RU368013"/>
    </source>
</evidence>
<sequence length="292" mass="33067">MSQSVGFNWGFKPNSSPTCQSQSNSWKITKSRPKRRLTNEEFTTTSPTGGKCRLNSKRKVATPAIRGQALPLSRAVEMMDRQGLQSTLLELLKLHPEIQSTFMAIQPASRNVDQYLEVLKNKLELVYANVPYSKRCDEFDGGLNDYAFVRVKSHVIEFLNCLVDCLLESIPPQTTNLMHSLKVLDLATELLSQVPQFSTASNNYYKNVCYQQVAEIWVTVVKEVTEDITFSASQTNLLHWLQRLQEHNGQSQGKLTKPLSLLKGFLDRLDTLETQASTPQDQQNPTIWSNIV</sequence>
<comment type="subcellular location">
    <subcellularLocation>
        <location evidence="5">Cytoplasm</location>
    </subcellularLocation>
    <subcellularLocation>
        <location evidence="5">Nucleus</location>
    </subcellularLocation>
</comment>
<dbReference type="STRING" id="4955.A0A1G4MBF6"/>
<keyword evidence="3 5" id="KW-0653">Protein transport</keyword>
<evidence type="ECO:0000313" key="7">
    <source>
        <dbReference type="EMBL" id="SCW01145.1"/>
    </source>
</evidence>
<dbReference type="InterPro" id="IPR038422">
    <property type="entry name" value="Cut8/Sts1_sf"/>
</dbReference>
<proteinExistence type="inferred from homology"/>
<gene>
    <name evidence="7" type="ORF">LAFE_0D06084G</name>
</gene>
<dbReference type="GO" id="GO:0070628">
    <property type="term" value="F:proteasome binding"/>
    <property type="evidence" value="ECO:0007669"/>
    <property type="project" value="TreeGrafter"/>
</dbReference>
<protein>
    <recommendedName>
        <fullName evidence="2 5">Tethering factor for nuclear proteasome STS1</fullName>
    </recommendedName>
</protein>
<keyword evidence="5" id="KW-0813">Transport</keyword>
<evidence type="ECO:0000256" key="3">
    <source>
        <dbReference type="ARBA" id="ARBA00022927"/>
    </source>
</evidence>
<evidence type="ECO:0000256" key="1">
    <source>
        <dbReference type="ARBA" id="ARBA00006199"/>
    </source>
</evidence>
<feature type="region of interest" description="Disordered" evidence="6">
    <location>
        <begin position="1"/>
        <end position="51"/>
    </location>
</feature>
<comment type="function">
    <text evidence="5">Involved in ubiquitin-mediated protein degradation. Regulatory factor in the ubiquitin/proteasome pathway that controls the turnover of proteasome substrates. Targets proteasomes to the nucleus and facilitates the degradation of nuclear proteins.</text>
</comment>
<dbReference type="OMA" id="DYTPHFL"/>
<keyword evidence="4 5" id="KW-0539">Nucleus</keyword>
<dbReference type="AlphaFoldDB" id="A0A1G4MBF6"/>
<dbReference type="PANTHER" id="PTHR28032:SF1">
    <property type="entry name" value="FI02826P"/>
    <property type="match status" value="1"/>
</dbReference>
<dbReference type="GO" id="GO:0031965">
    <property type="term" value="C:nuclear membrane"/>
    <property type="evidence" value="ECO:0007669"/>
    <property type="project" value="TreeGrafter"/>
</dbReference>
<dbReference type="InterPro" id="IPR013868">
    <property type="entry name" value="Cut8/Sts1_fam"/>
</dbReference>
<organism evidence="7 8">
    <name type="scientific">Lachancea fermentati</name>
    <name type="common">Zygosaccharomyces fermentati</name>
    <dbReference type="NCBI Taxonomy" id="4955"/>
    <lineage>
        <taxon>Eukaryota</taxon>
        <taxon>Fungi</taxon>
        <taxon>Dikarya</taxon>
        <taxon>Ascomycota</taxon>
        <taxon>Saccharomycotina</taxon>
        <taxon>Saccharomycetes</taxon>
        <taxon>Saccharomycetales</taxon>
        <taxon>Saccharomycetaceae</taxon>
        <taxon>Lachancea</taxon>
    </lineage>
</organism>
<evidence type="ECO:0000256" key="4">
    <source>
        <dbReference type="ARBA" id="ARBA00023242"/>
    </source>
</evidence>
<dbReference type="Pfam" id="PF08559">
    <property type="entry name" value="Cut8"/>
    <property type="match status" value="1"/>
</dbReference>
<name>A0A1G4MBF6_LACFM</name>
<evidence type="ECO:0000256" key="6">
    <source>
        <dbReference type="SAM" id="MobiDB-lite"/>
    </source>
</evidence>
<evidence type="ECO:0000256" key="2">
    <source>
        <dbReference type="ARBA" id="ARBA00016204"/>
    </source>
</evidence>
<dbReference type="GO" id="GO:0071630">
    <property type="term" value="P:nuclear protein quality control by the ubiquitin-proteasome system"/>
    <property type="evidence" value="ECO:0007669"/>
    <property type="project" value="UniProtKB-UniRule"/>
</dbReference>
<dbReference type="GO" id="GO:0005737">
    <property type="term" value="C:cytoplasm"/>
    <property type="evidence" value="ECO:0007669"/>
    <property type="project" value="UniProtKB-SubCell"/>
</dbReference>
<dbReference type="EMBL" id="LT598492">
    <property type="protein sequence ID" value="SCW01145.1"/>
    <property type="molecule type" value="Genomic_DNA"/>
</dbReference>
<keyword evidence="5" id="KW-0963">Cytoplasm</keyword>
<reference evidence="7 8" key="1">
    <citation type="submission" date="2016-03" db="EMBL/GenBank/DDBJ databases">
        <authorList>
            <person name="Devillers H."/>
        </authorList>
    </citation>
    <scope>NUCLEOTIDE SEQUENCE [LARGE SCALE GENOMIC DNA]</scope>
    <source>
        <strain evidence="7">CBS 6772</strain>
    </source>
</reference>
<comment type="subunit">
    <text evidence="5">Binds the proteasome.</text>
</comment>
<accession>A0A1G4MBF6</accession>
<feature type="compositionally biased region" description="Polar residues" evidence="6">
    <location>
        <begin position="13"/>
        <end position="28"/>
    </location>
</feature>
<dbReference type="GO" id="GO:0015031">
    <property type="term" value="P:protein transport"/>
    <property type="evidence" value="ECO:0007669"/>
    <property type="project" value="UniProtKB-UniRule"/>
</dbReference>
<evidence type="ECO:0000313" key="8">
    <source>
        <dbReference type="Proteomes" id="UP000190831"/>
    </source>
</evidence>
<dbReference type="OrthoDB" id="10061064at2759"/>
<dbReference type="PANTHER" id="PTHR28032">
    <property type="entry name" value="FI02826P"/>
    <property type="match status" value="1"/>
</dbReference>
<dbReference type="GO" id="GO:0031144">
    <property type="term" value="P:proteasome localization"/>
    <property type="evidence" value="ECO:0007669"/>
    <property type="project" value="UniProtKB-UniRule"/>
</dbReference>
<dbReference type="Proteomes" id="UP000190831">
    <property type="component" value="Chromosome D"/>
</dbReference>
<keyword evidence="8" id="KW-1185">Reference proteome</keyword>
<comment type="similarity">
    <text evidence="1 5">Belongs to the cut8/STS1 family.</text>
</comment>
<dbReference type="Gene3D" id="1.20.58.1590">
    <property type="entry name" value="Tethering factor for nuclear proteasome Cut8/Sts1"/>
    <property type="match status" value="1"/>
</dbReference>